<reference evidence="1 2" key="1">
    <citation type="journal article" date="2020" name="Phytopathology">
        <title>A high-quality genome resource of Botrytis fragariae, a new and rapidly spreading fungal pathogen causing strawberry gray mold in the U.S.A.</title>
        <authorList>
            <person name="Wu Y."/>
            <person name="Saski C.A."/>
            <person name="Schnabel G."/>
            <person name="Xiao S."/>
            <person name="Hu M."/>
        </authorList>
    </citation>
    <scope>NUCLEOTIDE SEQUENCE [LARGE SCALE GENOMIC DNA]</scope>
    <source>
        <strain evidence="1 2">BVB16</strain>
    </source>
</reference>
<dbReference type="OrthoDB" id="10358469at2759"/>
<comment type="caution">
    <text evidence="1">The sequence shown here is derived from an EMBL/GenBank/DDBJ whole genome shotgun (WGS) entry which is preliminary data.</text>
</comment>
<keyword evidence="2" id="KW-1185">Reference proteome</keyword>
<sequence>MTDSKFTNLGSGPAVKVSAGAKYMMNVFELVHIQSSLFSLVKKSFMNCAHSRPLFRVPHSEFLPFSP</sequence>
<accession>A0A8H6AJI1</accession>
<dbReference type="Proteomes" id="UP000531561">
    <property type="component" value="Unassembled WGS sequence"/>
</dbReference>
<dbReference type="AlphaFoldDB" id="A0A8H6AJI1"/>
<organism evidence="1 2">
    <name type="scientific">Botrytis fragariae</name>
    <dbReference type="NCBI Taxonomy" id="1964551"/>
    <lineage>
        <taxon>Eukaryota</taxon>
        <taxon>Fungi</taxon>
        <taxon>Dikarya</taxon>
        <taxon>Ascomycota</taxon>
        <taxon>Pezizomycotina</taxon>
        <taxon>Leotiomycetes</taxon>
        <taxon>Helotiales</taxon>
        <taxon>Sclerotiniaceae</taxon>
        <taxon>Botrytis</taxon>
    </lineage>
</organism>
<protein>
    <submittedName>
        <fullName evidence="1">Uncharacterized protein</fullName>
    </submittedName>
</protein>
<dbReference type="GeneID" id="59266364"/>
<evidence type="ECO:0000313" key="2">
    <source>
        <dbReference type="Proteomes" id="UP000531561"/>
    </source>
</evidence>
<dbReference type="RefSeq" id="XP_037187394.1">
    <property type="nucleotide sequence ID" value="XM_037342672.1"/>
</dbReference>
<dbReference type="EMBL" id="JABFCT010000022">
    <property type="protein sequence ID" value="KAF5868445.1"/>
    <property type="molecule type" value="Genomic_DNA"/>
</dbReference>
<proteinExistence type="predicted"/>
<gene>
    <name evidence="1" type="ORF">Bfra_012355</name>
</gene>
<evidence type="ECO:0000313" key="1">
    <source>
        <dbReference type="EMBL" id="KAF5868445.1"/>
    </source>
</evidence>
<name>A0A8H6AJI1_9HELO</name>